<evidence type="ECO:0000256" key="5">
    <source>
        <dbReference type="ARBA" id="ARBA00022989"/>
    </source>
</evidence>
<evidence type="ECO:0000313" key="9">
    <source>
        <dbReference type="EMBL" id="GAA0951640.1"/>
    </source>
</evidence>
<feature type="transmembrane region" description="Helical" evidence="7">
    <location>
        <begin position="361"/>
        <end position="384"/>
    </location>
</feature>
<dbReference type="EMBL" id="BAAAHK010000013">
    <property type="protein sequence ID" value="GAA0951640.1"/>
    <property type="molecule type" value="Genomic_DNA"/>
</dbReference>
<evidence type="ECO:0000256" key="2">
    <source>
        <dbReference type="ARBA" id="ARBA00022448"/>
    </source>
</evidence>
<organism evidence="9 10">
    <name type="scientific">Kribbella koreensis</name>
    <dbReference type="NCBI Taxonomy" id="57909"/>
    <lineage>
        <taxon>Bacteria</taxon>
        <taxon>Bacillati</taxon>
        <taxon>Actinomycetota</taxon>
        <taxon>Actinomycetes</taxon>
        <taxon>Propionibacteriales</taxon>
        <taxon>Kribbellaceae</taxon>
        <taxon>Kribbella</taxon>
    </lineage>
</organism>
<reference evidence="10" key="1">
    <citation type="journal article" date="2019" name="Int. J. Syst. Evol. Microbiol.">
        <title>The Global Catalogue of Microorganisms (GCM) 10K type strain sequencing project: providing services to taxonomists for standard genome sequencing and annotation.</title>
        <authorList>
            <consortium name="The Broad Institute Genomics Platform"/>
            <consortium name="The Broad Institute Genome Sequencing Center for Infectious Disease"/>
            <person name="Wu L."/>
            <person name="Ma J."/>
        </authorList>
    </citation>
    <scope>NUCLEOTIDE SEQUENCE [LARGE SCALE GENOMIC DNA]</scope>
    <source>
        <strain evidence="10">JCM 10977</strain>
    </source>
</reference>
<feature type="transmembrane region" description="Helical" evidence="7">
    <location>
        <begin position="338"/>
        <end position="355"/>
    </location>
</feature>
<keyword evidence="10" id="KW-1185">Reference proteome</keyword>
<protein>
    <submittedName>
        <fullName evidence="9">MFS transporter</fullName>
    </submittedName>
</protein>
<dbReference type="Gene3D" id="1.20.1250.20">
    <property type="entry name" value="MFS general substrate transporter like domains"/>
    <property type="match status" value="1"/>
</dbReference>
<evidence type="ECO:0000256" key="1">
    <source>
        <dbReference type="ARBA" id="ARBA00004429"/>
    </source>
</evidence>
<evidence type="ECO:0000256" key="4">
    <source>
        <dbReference type="ARBA" id="ARBA00022692"/>
    </source>
</evidence>
<keyword evidence="5 7" id="KW-1133">Transmembrane helix</keyword>
<feature type="transmembrane region" description="Helical" evidence="7">
    <location>
        <begin position="272"/>
        <end position="296"/>
    </location>
</feature>
<keyword evidence="4 7" id="KW-0812">Transmembrane</keyword>
<dbReference type="Pfam" id="PF05977">
    <property type="entry name" value="MFS_3"/>
    <property type="match status" value="1"/>
</dbReference>
<comment type="subcellular location">
    <subcellularLocation>
        <location evidence="1">Cell inner membrane</location>
        <topology evidence="1">Multi-pass membrane protein</topology>
    </subcellularLocation>
</comment>
<feature type="transmembrane region" description="Helical" evidence="7">
    <location>
        <begin position="421"/>
        <end position="444"/>
    </location>
</feature>
<dbReference type="InterPro" id="IPR020846">
    <property type="entry name" value="MFS_dom"/>
</dbReference>
<dbReference type="Proteomes" id="UP001500542">
    <property type="component" value="Unassembled WGS sequence"/>
</dbReference>
<dbReference type="CDD" id="cd06173">
    <property type="entry name" value="MFS_MefA_like"/>
    <property type="match status" value="1"/>
</dbReference>
<dbReference type="SUPFAM" id="SSF103473">
    <property type="entry name" value="MFS general substrate transporter"/>
    <property type="match status" value="1"/>
</dbReference>
<keyword evidence="3" id="KW-1003">Cell membrane</keyword>
<evidence type="ECO:0000256" key="7">
    <source>
        <dbReference type="SAM" id="Phobius"/>
    </source>
</evidence>
<dbReference type="InterPro" id="IPR010290">
    <property type="entry name" value="TM_effector"/>
</dbReference>
<feature type="transmembrane region" description="Helical" evidence="7">
    <location>
        <begin position="98"/>
        <end position="119"/>
    </location>
</feature>
<dbReference type="PROSITE" id="PS50850">
    <property type="entry name" value="MFS"/>
    <property type="match status" value="1"/>
</dbReference>
<sequence>MPYHVAGRRLVAMSSGAAVVTSPPLVLYIVPDGVKSVCPVAGVRRESTFVPGLFADVTPLRESVEFRWLWAGQSLSSIGSFMTMVAVAIQTYDLTGSSVAVGAISLASLVPTLLLGLFGGSLADAVDRRRLVLLTGCGLMSVSLLFAVQALLDWRQVWLLYLLTATSAAVSAIDVPARRTFIPRVLPVKRLQAAAALSQLSFQVAVIAAPVLAGVLIASAGLEAAYGLDALTFVAVLVSVRRLPPMPPDSGGSKLGLRSVVEGVKYAVNHKLIGMIFLIDLNATVLAMPTALFPALAATRFGGGPRTVGYLFAAIGIGGLIAAILSGPLARLRHQGRAMLISVAIWGAGIGSVGLTHNLWLAVTFLAIAGAADIVTTVFRATILQTKTPDDLRGRLNSLDFIIGLGGPNLGNVRAGTVAGLAGPTISILTGGAACVLGVLLLATNRTFRRYDAKAPDGSIGE</sequence>
<dbReference type="PANTHER" id="PTHR23513:SF9">
    <property type="entry name" value="ENTEROBACTIN EXPORTER ENTS"/>
    <property type="match status" value="1"/>
</dbReference>
<accession>A0ABP4BLP5</accession>
<comment type="caution">
    <text evidence="9">The sequence shown here is derived from an EMBL/GenBank/DDBJ whole genome shotgun (WGS) entry which is preliminary data.</text>
</comment>
<feature type="transmembrane region" description="Helical" evidence="7">
    <location>
        <begin position="196"/>
        <end position="218"/>
    </location>
</feature>
<evidence type="ECO:0000256" key="6">
    <source>
        <dbReference type="ARBA" id="ARBA00023136"/>
    </source>
</evidence>
<name>A0ABP4BLP5_9ACTN</name>
<feature type="transmembrane region" description="Helical" evidence="7">
    <location>
        <begin position="308"/>
        <end position="326"/>
    </location>
</feature>
<evidence type="ECO:0000256" key="3">
    <source>
        <dbReference type="ARBA" id="ARBA00022475"/>
    </source>
</evidence>
<feature type="domain" description="Major facilitator superfamily (MFS) profile" evidence="8">
    <location>
        <begin position="268"/>
        <end position="462"/>
    </location>
</feature>
<evidence type="ECO:0000313" key="10">
    <source>
        <dbReference type="Proteomes" id="UP001500542"/>
    </source>
</evidence>
<dbReference type="InterPro" id="IPR036259">
    <property type="entry name" value="MFS_trans_sf"/>
</dbReference>
<proteinExistence type="predicted"/>
<feature type="transmembrane region" description="Helical" evidence="7">
    <location>
        <begin position="131"/>
        <end position="152"/>
    </location>
</feature>
<keyword evidence="2" id="KW-0813">Transport</keyword>
<keyword evidence="6 7" id="KW-0472">Membrane</keyword>
<feature type="transmembrane region" description="Helical" evidence="7">
    <location>
        <begin position="68"/>
        <end position="92"/>
    </location>
</feature>
<evidence type="ECO:0000259" key="8">
    <source>
        <dbReference type="PROSITE" id="PS50850"/>
    </source>
</evidence>
<dbReference type="PANTHER" id="PTHR23513">
    <property type="entry name" value="INTEGRAL MEMBRANE EFFLUX PROTEIN-RELATED"/>
    <property type="match status" value="1"/>
</dbReference>
<gene>
    <name evidence="9" type="ORF">GCM10009554_53430</name>
</gene>
<feature type="transmembrane region" description="Helical" evidence="7">
    <location>
        <begin position="158"/>
        <end position="175"/>
    </location>
</feature>